<dbReference type="SUPFAM" id="SSF56349">
    <property type="entry name" value="DNA breaking-rejoining enzymes"/>
    <property type="match status" value="1"/>
</dbReference>
<dbReference type="InterPro" id="IPR002104">
    <property type="entry name" value="Integrase_catalytic"/>
</dbReference>
<protein>
    <submittedName>
        <fullName evidence="9">Tyrosine-type recombinase/integrase</fullName>
    </submittedName>
</protein>
<comment type="function">
    <text evidence="1">Site-specific tyrosine recombinase, which acts by catalyzing the cutting and rejoining of the recombining DNA molecules.</text>
</comment>
<dbReference type="InterPro" id="IPR010998">
    <property type="entry name" value="Integrase_recombinase_N"/>
</dbReference>
<dbReference type="Gene3D" id="1.10.443.10">
    <property type="entry name" value="Intergrase catalytic core"/>
    <property type="match status" value="1"/>
</dbReference>
<keyword evidence="10" id="KW-1185">Reference proteome</keyword>
<dbReference type="Pfam" id="PF00589">
    <property type="entry name" value="Phage_integrase"/>
    <property type="match status" value="1"/>
</dbReference>
<evidence type="ECO:0000313" key="10">
    <source>
        <dbReference type="Proteomes" id="UP000652477"/>
    </source>
</evidence>
<gene>
    <name evidence="9" type="ORF">H8S37_04295</name>
</gene>
<dbReference type="Gene3D" id="1.10.150.130">
    <property type="match status" value="1"/>
</dbReference>
<keyword evidence="3" id="KW-0229">DNA integration</keyword>
<evidence type="ECO:0000259" key="8">
    <source>
        <dbReference type="PROSITE" id="PS51900"/>
    </source>
</evidence>
<dbReference type="GO" id="GO:0015074">
    <property type="term" value="P:DNA integration"/>
    <property type="evidence" value="ECO:0007669"/>
    <property type="project" value="UniProtKB-KW"/>
</dbReference>
<evidence type="ECO:0000256" key="6">
    <source>
        <dbReference type="PROSITE-ProRule" id="PRU01248"/>
    </source>
</evidence>
<evidence type="ECO:0000256" key="4">
    <source>
        <dbReference type="ARBA" id="ARBA00023125"/>
    </source>
</evidence>
<keyword evidence="5" id="KW-0233">DNA recombination</keyword>
<evidence type="ECO:0000259" key="7">
    <source>
        <dbReference type="PROSITE" id="PS51898"/>
    </source>
</evidence>
<evidence type="ECO:0000256" key="3">
    <source>
        <dbReference type="ARBA" id="ARBA00022908"/>
    </source>
</evidence>
<evidence type="ECO:0000256" key="1">
    <source>
        <dbReference type="ARBA" id="ARBA00003283"/>
    </source>
</evidence>
<evidence type="ECO:0000256" key="2">
    <source>
        <dbReference type="ARBA" id="ARBA00008857"/>
    </source>
</evidence>
<keyword evidence="4 6" id="KW-0238">DNA-binding</keyword>
<comment type="similarity">
    <text evidence="2">Belongs to the 'phage' integrase family.</text>
</comment>
<dbReference type="InterPro" id="IPR050090">
    <property type="entry name" value="Tyrosine_recombinase_XerCD"/>
</dbReference>
<dbReference type="GO" id="GO:0003677">
    <property type="term" value="F:DNA binding"/>
    <property type="evidence" value="ECO:0007669"/>
    <property type="project" value="UniProtKB-UniRule"/>
</dbReference>
<feature type="domain" description="Tyr recombinase" evidence="7">
    <location>
        <begin position="139"/>
        <end position="328"/>
    </location>
</feature>
<evidence type="ECO:0000256" key="5">
    <source>
        <dbReference type="ARBA" id="ARBA00023172"/>
    </source>
</evidence>
<dbReference type="PROSITE" id="PS51900">
    <property type="entry name" value="CB"/>
    <property type="match status" value="1"/>
</dbReference>
<organism evidence="9 10">
    <name type="scientific">Mediterraneibacter hominis</name>
    <dbReference type="NCBI Taxonomy" id="2763054"/>
    <lineage>
        <taxon>Bacteria</taxon>
        <taxon>Bacillati</taxon>
        <taxon>Bacillota</taxon>
        <taxon>Clostridia</taxon>
        <taxon>Lachnospirales</taxon>
        <taxon>Lachnospiraceae</taxon>
        <taxon>Mediterraneibacter</taxon>
    </lineage>
</organism>
<dbReference type="InterPro" id="IPR004107">
    <property type="entry name" value="Integrase_SAM-like_N"/>
</dbReference>
<evidence type="ECO:0000313" key="9">
    <source>
        <dbReference type="EMBL" id="MBC5688153.1"/>
    </source>
</evidence>
<comment type="caution">
    <text evidence="9">The sequence shown here is derived from an EMBL/GenBank/DDBJ whole genome shotgun (WGS) entry which is preliminary data.</text>
</comment>
<dbReference type="PROSITE" id="PS51898">
    <property type="entry name" value="TYR_RECOMBINASE"/>
    <property type="match status" value="1"/>
</dbReference>
<dbReference type="RefSeq" id="WP_186874787.1">
    <property type="nucleotide sequence ID" value="NZ_JACOPF010000001.1"/>
</dbReference>
<dbReference type="GO" id="GO:0006310">
    <property type="term" value="P:DNA recombination"/>
    <property type="evidence" value="ECO:0007669"/>
    <property type="project" value="UniProtKB-KW"/>
</dbReference>
<dbReference type="EMBL" id="JACOPF010000001">
    <property type="protein sequence ID" value="MBC5688153.1"/>
    <property type="molecule type" value="Genomic_DNA"/>
</dbReference>
<dbReference type="InterPro" id="IPR013762">
    <property type="entry name" value="Integrase-like_cat_sf"/>
</dbReference>
<dbReference type="Proteomes" id="UP000652477">
    <property type="component" value="Unassembled WGS sequence"/>
</dbReference>
<dbReference type="AlphaFoldDB" id="A0A923LG76"/>
<name>A0A923LG76_9FIRM</name>
<dbReference type="InterPro" id="IPR044068">
    <property type="entry name" value="CB"/>
</dbReference>
<reference evidence="9" key="1">
    <citation type="submission" date="2020-08" db="EMBL/GenBank/DDBJ databases">
        <title>Genome public.</title>
        <authorList>
            <person name="Liu C."/>
            <person name="Sun Q."/>
        </authorList>
    </citation>
    <scope>NUCLEOTIDE SEQUENCE</scope>
    <source>
        <strain evidence="9">NSJ-55</strain>
    </source>
</reference>
<feature type="domain" description="Core-binding (CB)" evidence="8">
    <location>
        <begin position="21"/>
        <end position="114"/>
    </location>
</feature>
<dbReference type="InterPro" id="IPR011010">
    <property type="entry name" value="DNA_brk_join_enz"/>
</dbReference>
<proteinExistence type="inferred from homology"/>
<sequence>MYKDEVRKKENEQLNRKFEEAKIPEFITRFFIRLNSTKSKRDYYTTIRDFLNDCIARKIIKKLNISDIEPGDMMEVEAEDIKQYLTDLEEKRGYSPTSVEVYKNRLQSFWGYLVDTNKCPVITNVVSKSGYKGISGNINIAVVPDVAELNLIEEKMSKKKDEMVRERNLSIFNLLKGTGIRETELANLDLDDVFLNGDDNEKRAFILILGKGKNRECEKRRVLLTGKSVKAIERWLEIRNKIPYINEESKNALYITRRGGRVTEGTIKDIFKTYGNGITPHMLRHWYASTMSKNFGAVFAQQQMGQSSVDTTKKWYIQGSYGIDLSEI</sequence>
<dbReference type="Pfam" id="PF13495">
    <property type="entry name" value="Phage_int_SAM_4"/>
    <property type="match status" value="1"/>
</dbReference>
<dbReference type="PANTHER" id="PTHR30349:SF41">
    <property type="entry name" value="INTEGRASE_RECOMBINASE PROTEIN MJ0367-RELATED"/>
    <property type="match status" value="1"/>
</dbReference>
<accession>A0A923LG76</accession>
<dbReference type="PANTHER" id="PTHR30349">
    <property type="entry name" value="PHAGE INTEGRASE-RELATED"/>
    <property type="match status" value="1"/>
</dbReference>